<reference evidence="1 2" key="1">
    <citation type="journal article" date="2021" name="Front. Genet.">
        <title>Chromosome-Level Genome Assembly Reveals Significant Gene Expansion in the Toll and IMD Signaling Pathways of Dendrolimus kikuchii.</title>
        <authorList>
            <person name="Zhou J."/>
            <person name="Wu P."/>
            <person name="Xiong Z."/>
            <person name="Liu N."/>
            <person name="Zhao N."/>
            <person name="Ji M."/>
            <person name="Qiu Y."/>
            <person name="Yang B."/>
        </authorList>
    </citation>
    <scope>NUCLEOTIDE SEQUENCE [LARGE SCALE GENOMIC DNA]</scope>
    <source>
        <strain evidence="1">Ann1</strain>
    </source>
</reference>
<keyword evidence="2" id="KW-1185">Reference proteome</keyword>
<gene>
    <name evidence="1" type="ORF">K1T71_000520</name>
</gene>
<evidence type="ECO:0000313" key="1">
    <source>
        <dbReference type="EMBL" id="KAJ0184097.1"/>
    </source>
</evidence>
<evidence type="ECO:0000313" key="2">
    <source>
        <dbReference type="Proteomes" id="UP000824533"/>
    </source>
</evidence>
<name>A0ACC1DJL1_9NEOP</name>
<comment type="caution">
    <text evidence="1">The sequence shown here is derived from an EMBL/GenBank/DDBJ whole genome shotgun (WGS) entry which is preliminary data.</text>
</comment>
<sequence>MWSESDGERELQEHEVGMGRSSAGSELVMMDNRATPSSSWAAPGVANLNVTRFSKVHIGNKFVTQNVHNSEVVKELSFPVYIWNHIKNTTRAERLICASSMVALVICIVLILTFTLRGSMLSDDDDVAPHEWNITRNMWLAAWANNTQTTEPFEPLRLVIIQHTVSPECNRFINCAAELRNLQSYFLNNLGYDIPYNFMVGNEGRIYEGRGLGMVGAHTYGYNSCTIGIGFIGDYREGVTQVTPLQVANVQRLLAVAVERGLLHPDYHVVGARDLRSTQSPGLNLYKEIQSWDHYDHNELYRDKNCTEIRAMFENSAEAKY</sequence>
<protein>
    <submittedName>
        <fullName evidence="1">Uncharacterized protein</fullName>
    </submittedName>
</protein>
<dbReference type="Proteomes" id="UP000824533">
    <property type="component" value="Linkage Group LG01"/>
</dbReference>
<dbReference type="EMBL" id="CM034387">
    <property type="protein sequence ID" value="KAJ0184097.1"/>
    <property type="molecule type" value="Genomic_DNA"/>
</dbReference>
<proteinExistence type="predicted"/>
<organism evidence="1 2">
    <name type="scientific">Dendrolimus kikuchii</name>
    <dbReference type="NCBI Taxonomy" id="765133"/>
    <lineage>
        <taxon>Eukaryota</taxon>
        <taxon>Metazoa</taxon>
        <taxon>Ecdysozoa</taxon>
        <taxon>Arthropoda</taxon>
        <taxon>Hexapoda</taxon>
        <taxon>Insecta</taxon>
        <taxon>Pterygota</taxon>
        <taxon>Neoptera</taxon>
        <taxon>Endopterygota</taxon>
        <taxon>Lepidoptera</taxon>
        <taxon>Glossata</taxon>
        <taxon>Ditrysia</taxon>
        <taxon>Bombycoidea</taxon>
        <taxon>Lasiocampidae</taxon>
        <taxon>Dendrolimus</taxon>
    </lineage>
</organism>
<accession>A0ACC1DJL1</accession>